<dbReference type="Pfam" id="PF00668">
    <property type="entry name" value="Condensation"/>
    <property type="match status" value="1"/>
</dbReference>
<dbReference type="NCBIfam" id="TIGR01733">
    <property type="entry name" value="AA-adenyl-dom"/>
    <property type="match status" value="1"/>
</dbReference>
<feature type="domain" description="Carrier" evidence="4">
    <location>
        <begin position="1020"/>
        <end position="1097"/>
    </location>
</feature>
<reference evidence="5" key="1">
    <citation type="submission" date="2021-01" db="EMBL/GenBank/DDBJ databases">
        <title>Fulvivirga kasyanovii gen. nov., sp nov., a novel member of the phylum Bacteroidetes isolated from seawater in a mussel farm.</title>
        <authorList>
            <person name="Zhao L.-H."/>
            <person name="Wang Z.-J."/>
        </authorList>
    </citation>
    <scope>NUCLEOTIDE SEQUENCE</scope>
    <source>
        <strain evidence="5">2943</strain>
    </source>
</reference>
<evidence type="ECO:0000313" key="5">
    <source>
        <dbReference type="EMBL" id="MBL3658744.1"/>
    </source>
</evidence>
<evidence type="ECO:0000259" key="4">
    <source>
        <dbReference type="PROSITE" id="PS50075"/>
    </source>
</evidence>
<dbReference type="GO" id="GO:0043041">
    <property type="term" value="P:amino acid activation for nonribosomal peptide biosynthetic process"/>
    <property type="evidence" value="ECO:0007669"/>
    <property type="project" value="TreeGrafter"/>
</dbReference>
<protein>
    <submittedName>
        <fullName evidence="5">Amino acid adenylation domain-containing protein</fullName>
    </submittedName>
</protein>
<comment type="caution">
    <text evidence="5">The sequence shown here is derived from an EMBL/GenBank/DDBJ whole genome shotgun (WGS) entry which is preliminary data.</text>
</comment>
<evidence type="ECO:0000256" key="3">
    <source>
        <dbReference type="SAM" id="Coils"/>
    </source>
</evidence>
<dbReference type="InterPro" id="IPR010071">
    <property type="entry name" value="AA_adenyl_dom"/>
</dbReference>
<dbReference type="GO" id="GO:0031177">
    <property type="term" value="F:phosphopantetheine binding"/>
    <property type="evidence" value="ECO:0007669"/>
    <property type="project" value="InterPro"/>
</dbReference>
<dbReference type="InterPro" id="IPR044894">
    <property type="entry name" value="TubC_N_sf"/>
</dbReference>
<dbReference type="GO" id="GO:0003824">
    <property type="term" value="F:catalytic activity"/>
    <property type="evidence" value="ECO:0007669"/>
    <property type="project" value="InterPro"/>
</dbReference>
<dbReference type="PANTHER" id="PTHR45527">
    <property type="entry name" value="NONRIBOSOMAL PEPTIDE SYNTHETASE"/>
    <property type="match status" value="1"/>
</dbReference>
<dbReference type="InterPro" id="IPR025110">
    <property type="entry name" value="AMP-bd_C"/>
</dbReference>
<dbReference type="Gene3D" id="3.40.50.12780">
    <property type="entry name" value="N-terminal domain of ligase-like"/>
    <property type="match status" value="1"/>
</dbReference>
<accession>A0A937FDG4</accession>
<dbReference type="InterPro" id="IPR000873">
    <property type="entry name" value="AMP-dep_synth/lig_dom"/>
</dbReference>
<dbReference type="FunFam" id="3.40.50.12780:FF:000012">
    <property type="entry name" value="Non-ribosomal peptide synthetase"/>
    <property type="match status" value="1"/>
</dbReference>
<dbReference type="InterPro" id="IPR001242">
    <property type="entry name" value="Condensation_dom"/>
</dbReference>
<dbReference type="InterPro" id="IPR009081">
    <property type="entry name" value="PP-bd_ACP"/>
</dbReference>
<dbReference type="Pfam" id="PF00501">
    <property type="entry name" value="AMP-binding"/>
    <property type="match status" value="1"/>
</dbReference>
<keyword evidence="6" id="KW-1185">Reference proteome</keyword>
<dbReference type="SMART" id="SM00823">
    <property type="entry name" value="PKS_PP"/>
    <property type="match status" value="1"/>
</dbReference>
<evidence type="ECO:0000256" key="1">
    <source>
        <dbReference type="ARBA" id="ARBA00022450"/>
    </source>
</evidence>
<name>A0A937FDG4_9BACT</name>
<dbReference type="CDD" id="cd05930">
    <property type="entry name" value="A_NRPS"/>
    <property type="match status" value="1"/>
</dbReference>
<dbReference type="InterPro" id="IPR042099">
    <property type="entry name" value="ANL_N_sf"/>
</dbReference>
<dbReference type="InterPro" id="IPR020806">
    <property type="entry name" value="PKS_PP-bd"/>
</dbReference>
<dbReference type="InterPro" id="IPR041464">
    <property type="entry name" value="TubC_N"/>
</dbReference>
<feature type="coiled-coil region" evidence="3">
    <location>
        <begin position="1090"/>
        <end position="1117"/>
    </location>
</feature>
<gene>
    <name evidence="5" type="ORF">JL102_21515</name>
</gene>
<dbReference type="CDD" id="cd19531">
    <property type="entry name" value="LCL_NRPS-like"/>
    <property type="match status" value="1"/>
</dbReference>
<keyword evidence="2" id="KW-0597">Phosphoprotein</keyword>
<dbReference type="Pfam" id="PF00550">
    <property type="entry name" value="PP-binding"/>
    <property type="match status" value="1"/>
</dbReference>
<dbReference type="Proteomes" id="UP000659388">
    <property type="component" value="Unassembled WGS sequence"/>
</dbReference>
<keyword evidence="1" id="KW-0596">Phosphopantetheine</keyword>
<dbReference type="SUPFAM" id="SSF47336">
    <property type="entry name" value="ACP-like"/>
    <property type="match status" value="1"/>
</dbReference>
<dbReference type="SUPFAM" id="SSF52777">
    <property type="entry name" value="CoA-dependent acyltransferases"/>
    <property type="match status" value="2"/>
</dbReference>
<dbReference type="Pfam" id="PF18563">
    <property type="entry name" value="TubC_N"/>
    <property type="match status" value="1"/>
</dbReference>
<organism evidence="5 6">
    <name type="scientific">Fulvivirga sediminis</name>
    <dbReference type="NCBI Taxonomy" id="2803949"/>
    <lineage>
        <taxon>Bacteria</taxon>
        <taxon>Pseudomonadati</taxon>
        <taxon>Bacteroidota</taxon>
        <taxon>Cytophagia</taxon>
        <taxon>Cytophagales</taxon>
        <taxon>Fulvivirgaceae</taxon>
        <taxon>Fulvivirga</taxon>
    </lineage>
</organism>
<dbReference type="Pfam" id="PF13193">
    <property type="entry name" value="AMP-binding_C"/>
    <property type="match status" value="1"/>
</dbReference>
<dbReference type="GO" id="GO:0044550">
    <property type="term" value="P:secondary metabolite biosynthetic process"/>
    <property type="evidence" value="ECO:0007669"/>
    <property type="project" value="TreeGrafter"/>
</dbReference>
<dbReference type="SUPFAM" id="SSF56801">
    <property type="entry name" value="Acetyl-CoA synthetase-like"/>
    <property type="match status" value="1"/>
</dbReference>
<sequence>MSVVELLLTLKKNNISLTIDEGNLKLGLPEEGVDEQLIQKIREHKADIIKYFGGLSKPSKVEQIEHVGERDYYPLTSAQKRLYFLFELEPNSLAYNQLQILQIEGDLDVSRLEHAFQKLINAHDLLKTTFKVIDGVPVQSLSEQRPFALEWFDGNNLDECVNEFLRPFNLKNELLIRGGLVKISSNTYWLLIDTHHIICDGISQGILVQGLMDANHHQQYHHSGLRYVDFAIYEQGDYWQNKIKAQERFWLSEFEEALMPLNLRTDYPKSVGRDRKGRVIKFSTNRSASLNRLAEEENATLYMSLLSVIKVLLYKLTGNKDIAVGTPVSGRNNEQLDQIVGMFVNTLVVRGNIDSDKSFRSLLKETRDKVLECFSNQQYPYESLVEKLNIERDQNRNPLFDVMFAYRNYNLPKMKMEGVSVSPLEVGNYGTAQFDLTITVTENVDELDWQMQYDASIYKSDTMERWVKYIRQICEVAFQDPDSALKDLNIQPEDEYRAISEVNSTAIDRSEESIIDLFVHQAQQSPDNIAVKFADHSLTYREVDQLSNQIANYLLTECNLSKGSRIGFLLERELWQIPLIYGIMKAGAVYIPLGVDQPANRISQIIEEGDIDLVISRATLEVALAEDCQLLDLDIAANEILKCAVERPASKFTGNDLAYTIYTSGSTGKPKGVMVDHGSLLNNMLWNQKDYPLFEADVLVQKTPLVFDVSLQELFWWSISGASLIIMPPGMERDPHLIADLVARENVTVIHFVPSMMEIFLNVLTSNDIAELKSLRLVIASGEALLPGLVENFNLSFEEIAGIRLINMYGPTEGTIHVTHYECLPGKNQDTIPIGKPIDNMRCHILDPDGNKVPIGVIGELYLEGAGLARGYYKQPQLTAQYFIADESGNSRIYKTGDLAYWREDGNIEYLGRVDQQVKVFGNRIELLEIENQIRRIEGVRRAAVIVYGEGADKRLVAYYEADNSITYQTMRDKLRTVLPAYMVPGQYIWMEALPQIASGKIDRLSLPAPVESTYEEIKLPKTTLENKIIKAWSQVLPLREDEIGVNFNFFQSGGTSLMLIKLSTILTESLGYRISVPMLFNHPTITSLVAYLQTQQQQSERDIEEVNEEVDEMHDILGTLED</sequence>
<proteinExistence type="predicted"/>
<dbReference type="Gene3D" id="3.30.559.10">
    <property type="entry name" value="Chloramphenicol acetyltransferase-like domain"/>
    <property type="match status" value="1"/>
</dbReference>
<dbReference type="Gene3D" id="3.30.300.30">
    <property type="match status" value="1"/>
</dbReference>
<evidence type="ECO:0000256" key="2">
    <source>
        <dbReference type="ARBA" id="ARBA00022553"/>
    </source>
</evidence>
<dbReference type="InterPro" id="IPR036736">
    <property type="entry name" value="ACP-like_sf"/>
</dbReference>
<dbReference type="EMBL" id="JAESIY010000016">
    <property type="protein sequence ID" value="MBL3658744.1"/>
    <property type="molecule type" value="Genomic_DNA"/>
</dbReference>
<keyword evidence="3" id="KW-0175">Coiled coil</keyword>
<dbReference type="InterPro" id="IPR045851">
    <property type="entry name" value="AMP-bd_C_sf"/>
</dbReference>
<dbReference type="RefSeq" id="WP_202246540.1">
    <property type="nucleotide sequence ID" value="NZ_JAESIY010000016.1"/>
</dbReference>
<evidence type="ECO:0000313" key="6">
    <source>
        <dbReference type="Proteomes" id="UP000659388"/>
    </source>
</evidence>
<dbReference type="GO" id="GO:0005829">
    <property type="term" value="C:cytosol"/>
    <property type="evidence" value="ECO:0007669"/>
    <property type="project" value="TreeGrafter"/>
</dbReference>
<dbReference type="Gene3D" id="3.30.559.30">
    <property type="entry name" value="Nonribosomal peptide synthetase, condensation domain"/>
    <property type="match status" value="1"/>
</dbReference>
<dbReference type="InterPro" id="IPR023213">
    <property type="entry name" value="CAT-like_dom_sf"/>
</dbReference>
<dbReference type="AlphaFoldDB" id="A0A937FDG4"/>
<dbReference type="PANTHER" id="PTHR45527:SF1">
    <property type="entry name" value="FATTY ACID SYNTHASE"/>
    <property type="match status" value="1"/>
</dbReference>
<dbReference type="Gene3D" id="1.10.1200.10">
    <property type="entry name" value="ACP-like"/>
    <property type="match status" value="1"/>
</dbReference>
<dbReference type="Gene3D" id="1.10.10.1830">
    <property type="entry name" value="Non-ribosomal peptide synthase, adenylation domain"/>
    <property type="match status" value="1"/>
</dbReference>
<dbReference type="PROSITE" id="PS50075">
    <property type="entry name" value="CARRIER"/>
    <property type="match status" value="1"/>
</dbReference>